<dbReference type="STRING" id="142842.SAMN02745118_01677"/>
<keyword evidence="6 11" id="KW-0067">ATP-binding</keyword>
<dbReference type="Gene3D" id="2.40.30.10">
    <property type="entry name" value="Translation factors"/>
    <property type="match status" value="1"/>
</dbReference>
<dbReference type="AlphaFoldDB" id="A0A1T4N1A9"/>
<dbReference type="FunFam" id="2.30.30.280:FF:000001">
    <property type="entry name" value="tRNA-specific 2-thiouridylase MnmA"/>
    <property type="match status" value="1"/>
</dbReference>
<dbReference type="Pfam" id="PF20259">
    <property type="entry name" value="tRNA_Me_trans_M"/>
    <property type="match status" value="1"/>
</dbReference>
<proteinExistence type="inferred from homology"/>
<dbReference type="GO" id="GO:0008168">
    <property type="term" value="F:methyltransferase activity"/>
    <property type="evidence" value="ECO:0007669"/>
    <property type="project" value="UniProtKB-KW"/>
</dbReference>
<dbReference type="FunFam" id="3.40.50.620:FF:000115">
    <property type="entry name" value="tRNA-specific 2-thiouridylase MnmA"/>
    <property type="match status" value="1"/>
</dbReference>
<organism evidence="14 15">
    <name type="scientific">Selenihalanaerobacter shriftii</name>
    <dbReference type="NCBI Taxonomy" id="142842"/>
    <lineage>
        <taxon>Bacteria</taxon>
        <taxon>Bacillati</taxon>
        <taxon>Bacillota</taxon>
        <taxon>Clostridia</taxon>
        <taxon>Halanaerobiales</taxon>
        <taxon>Halobacteroidaceae</taxon>
        <taxon>Selenihalanaerobacter</taxon>
    </lineage>
</organism>
<evidence type="ECO:0000259" key="13">
    <source>
        <dbReference type="Pfam" id="PF20259"/>
    </source>
</evidence>
<feature type="region of interest" description="Interaction with tRNA" evidence="11">
    <location>
        <begin position="307"/>
        <end position="308"/>
    </location>
</feature>
<dbReference type="InterPro" id="IPR023382">
    <property type="entry name" value="MnmA-like_central_sf"/>
</dbReference>
<reference evidence="15" key="1">
    <citation type="submission" date="2017-02" db="EMBL/GenBank/DDBJ databases">
        <authorList>
            <person name="Varghese N."/>
            <person name="Submissions S."/>
        </authorList>
    </citation>
    <scope>NUCLEOTIDE SEQUENCE [LARGE SCALE GENOMIC DNA]</scope>
    <source>
        <strain evidence="15">ATCC BAA-73</strain>
    </source>
</reference>
<keyword evidence="1 11" id="KW-0963">Cytoplasm</keyword>
<feature type="domain" description="tRNA-specific 2-thiouridylase MnmA-like central" evidence="13">
    <location>
        <begin position="220"/>
        <end position="274"/>
    </location>
</feature>
<evidence type="ECO:0000313" key="15">
    <source>
        <dbReference type="Proteomes" id="UP000190625"/>
    </source>
</evidence>
<feature type="region of interest" description="Interaction with tRNA" evidence="11">
    <location>
        <begin position="151"/>
        <end position="153"/>
    </location>
</feature>
<feature type="domain" description="tRNA-specific 2-thiouridylase MnmA-like C-terminal" evidence="12">
    <location>
        <begin position="281"/>
        <end position="356"/>
    </location>
</feature>
<dbReference type="Gene3D" id="2.30.30.280">
    <property type="entry name" value="Adenine nucleotide alpha hydrolases-like domains"/>
    <property type="match status" value="1"/>
</dbReference>
<keyword evidence="14" id="KW-0489">Methyltransferase</keyword>
<evidence type="ECO:0000256" key="2">
    <source>
        <dbReference type="ARBA" id="ARBA00022555"/>
    </source>
</evidence>
<evidence type="ECO:0000256" key="6">
    <source>
        <dbReference type="ARBA" id="ARBA00022840"/>
    </source>
</evidence>
<accession>A0A1T4N1A9</accession>
<dbReference type="Pfam" id="PF20258">
    <property type="entry name" value="tRNA_Me_trans_C"/>
    <property type="match status" value="1"/>
</dbReference>
<feature type="site" description="Interaction with tRNA" evidence="11">
    <location>
        <position position="129"/>
    </location>
</feature>
<feature type="active site" description="Nucleophile" evidence="11">
    <location>
        <position position="104"/>
    </location>
</feature>
<keyword evidence="7 11" id="KW-0694">RNA-binding</keyword>
<dbReference type="Gene3D" id="3.40.50.620">
    <property type="entry name" value="HUPs"/>
    <property type="match status" value="1"/>
</dbReference>
<name>A0A1T4N1A9_9FIRM</name>
<evidence type="ECO:0000256" key="1">
    <source>
        <dbReference type="ARBA" id="ARBA00022490"/>
    </source>
</evidence>
<feature type="binding site" evidence="11">
    <location>
        <position position="36"/>
    </location>
    <ligand>
        <name>ATP</name>
        <dbReference type="ChEBI" id="CHEBI:30616"/>
    </ligand>
</feature>
<dbReference type="PANTHER" id="PTHR11933:SF5">
    <property type="entry name" value="MITOCHONDRIAL TRNA-SPECIFIC 2-THIOURIDYLASE 1"/>
    <property type="match status" value="1"/>
</dbReference>
<dbReference type="InterPro" id="IPR014729">
    <property type="entry name" value="Rossmann-like_a/b/a_fold"/>
</dbReference>
<dbReference type="Pfam" id="PF03054">
    <property type="entry name" value="tRNA_Me_trans"/>
    <property type="match status" value="1"/>
</dbReference>
<evidence type="ECO:0000256" key="3">
    <source>
        <dbReference type="ARBA" id="ARBA00022679"/>
    </source>
</evidence>
<evidence type="ECO:0000256" key="5">
    <source>
        <dbReference type="ARBA" id="ARBA00022741"/>
    </source>
</evidence>
<keyword evidence="15" id="KW-1185">Reference proteome</keyword>
<comment type="catalytic activity">
    <reaction evidence="9 11">
        <text>S-sulfanyl-L-cysteinyl-[protein] + uridine(34) in tRNA + AH2 + ATP = 2-thiouridine(34) in tRNA + L-cysteinyl-[protein] + A + AMP + diphosphate + H(+)</text>
        <dbReference type="Rhea" id="RHEA:47032"/>
        <dbReference type="Rhea" id="RHEA-COMP:10131"/>
        <dbReference type="Rhea" id="RHEA-COMP:11726"/>
        <dbReference type="Rhea" id="RHEA-COMP:11727"/>
        <dbReference type="Rhea" id="RHEA-COMP:11728"/>
        <dbReference type="ChEBI" id="CHEBI:13193"/>
        <dbReference type="ChEBI" id="CHEBI:15378"/>
        <dbReference type="ChEBI" id="CHEBI:17499"/>
        <dbReference type="ChEBI" id="CHEBI:29950"/>
        <dbReference type="ChEBI" id="CHEBI:30616"/>
        <dbReference type="ChEBI" id="CHEBI:33019"/>
        <dbReference type="ChEBI" id="CHEBI:61963"/>
        <dbReference type="ChEBI" id="CHEBI:65315"/>
        <dbReference type="ChEBI" id="CHEBI:87170"/>
        <dbReference type="ChEBI" id="CHEBI:456215"/>
        <dbReference type="EC" id="2.8.1.13"/>
    </reaction>
</comment>
<sequence>MTTKKRVVVAMSGGVDSSLTAALLKDRGYDVVGITMQIWPSDQSSDDDGSCCSLSAVEDARKVAYQLDIPFYVVNFEELFADKVIDYFVDEYAHARTPNPCIMCNQEIKSKVFLQKALELDADYMATGHYATIEHHQEGRHLIKKAKDVHKDQTYALYGMNQKELAHTLMPLGEFTKSETRKLAKEFGLAVHDKPDSQEICFIPDDDYNRYIQEEHAEIAKPGPILDLEGNKLGEHDGIPFYTIGQRKGLGLAYHKPLYVVDLEPEKNAVIVGDNEDVFGDKLIAHRLNWVSIPELEEPMEVEVKIRYNVTPAPATIRTIDGDKVEVEFVDKQRAITPGQAVVFYDNEVLVGGGIIKEELK</sequence>
<comment type="function">
    <text evidence="10 11">Catalyzes the 2-thiolation of uridine at the wobble position (U34) of tRNA, leading to the formation of s(2)U34.</text>
</comment>
<comment type="caution">
    <text evidence="11">Lacks conserved residue(s) required for the propagation of feature annotation.</text>
</comment>
<evidence type="ECO:0000259" key="12">
    <source>
        <dbReference type="Pfam" id="PF20258"/>
    </source>
</evidence>
<comment type="similarity">
    <text evidence="11">Belongs to the MnmA/TRMU family.</text>
</comment>
<dbReference type="SUPFAM" id="SSF52402">
    <property type="entry name" value="Adenine nucleotide alpha hydrolases-like"/>
    <property type="match status" value="1"/>
</dbReference>
<feature type="site" description="Interaction with tRNA" evidence="11">
    <location>
        <position position="340"/>
    </location>
</feature>
<evidence type="ECO:0000256" key="7">
    <source>
        <dbReference type="ARBA" id="ARBA00022884"/>
    </source>
</evidence>
<dbReference type="EMBL" id="FUWM01000012">
    <property type="protein sequence ID" value="SJZ72904.1"/>
    <property type="molecule type" value="Genomic_DNA"/>
</dbReference>
<dbReference type="InterPro" id="IPR046884">
    <property type="entry name" value="MnmA-like_central"/>
</dbReference>
<dbReference type="EC" id="2.8.1.13" evidence="11"/>
<keyword evidence="8 11" id="KW-1015">Disulfide bond</keyword>
<evidence type="ECO:0000256" key="4">
    <source>
        <dbReference type="ARBA" id="ARBA00022694"/>
    </source>
</evidence>
<dbReference type="RefSeq" id="WP_078810137.1">
    <property type="nucleotide sequence ID" value="NZ_FUWM01000012.1"/>
</dbReference>
<evidence type="ECO:0000256" key="11">
    <source>
        <dbReference type="HAMAP-Rule" id="MF_00144"/>
    </source>
</evidence>
<evidence type="ECO:0000256" key="10">
    <source>
        <dbReference type="ARBA" id="ARBA00056575"/>
    </source>
</evidence>
<dbReference type="FunFam" id="2.40.30.10:FF:000023">
    <property type="entry name" value="tRNA-specific 2-thiouridylase MnmA"/>
    <property type="match status" value="1"/>
</dbReference>
<dbReference type="NCBIfam" id="TIGR00420">
    <property type="entry name" value="trmU"/>
    <property type="match status" value="1"/>
</dbReference>
<dbReference type="OrthoDB" id="9800696at2"/>
<dbReference type="CDD" id="cd01998">
    <property type="entry name" value="MnmA_TRMU-like"/>
    <property type="match status" value="1"/>
</dbReference>
<protein>
    <recommendedName>
        <fullName evidence="11">tRNA-specific 2-thiouridylase MnmA</fullName>
        <ecNumber evidence="11">2.8.1.13</ecNumber>
    </recommendedName>
</protein>
<dbReference type="GO" id="GO:0005524">
    <property type="term" value="F:ATP binding"/>
    <property type="evidence" value="ECO:0007669"/>
    <property type="project" value="UniProtKB-KW"/>
</dbReference>
<gene>
    <name evidence="11" type="primary">mnmA</name>
    <name evidence="14" type="ORF">SAMN02745118_01677</name>
</gene>
<comment type="subcellular location">
    <subcellularLocation>
        <location evidence="11">Cytoplasm</location>
    </subcellularLocation>
</comment>
<feature type="active site" description="Cysteine persulfide intermediate" evidence="11">
    <location>
        <position position="201"/>
    </location>
</feature>
<dbReference type="GO" id="GO:0032259">
    <property type="term" value="P:methylation"/>
    <property type="evidence" value="ECO:0007669"/>
    <property type="project" value="UniProtKB-KW"/>
</dbReference>
<dbReference type="InterPro" id="IPR046885">
    <property type="entry name" value="MnmA-like_C"/>
</dbReference>
<dbReference type="InterPro" id="IPR004506">
    <property type="entry name" value="MnmA-like"/>
</dbReference>
<dbReference type="NCBIfam" id="NF001138">
    <property type="entry name" value="PRK00143.1"/>
    <property type="match status" value="1"/>
</dbReference>
<dbReference type="GO" id="GO:0103016">
    <property type="term" value="F:tRNA-uridine 2-sulfurtransferase activity"/>
    <property type="evidence" value="ECO:0007669"/>
    <property type="project" value="UniProtKB-EC"/>
</dbReference>
<dbReference type="HAMAP" id="MF_00144">
    <property type="entry name" value="tRNA_thiouridyl_MnmA"/>
    <property type="match status" value="1"/>
</dbReference>
<dbReference type="GO" id="GO:0002143">
    <property type="term" value="P:tRNA wobble position uridine thiolation"/>
    <property type="evidence" value="ECO:0007669"/>
    <property type="project" value="TreeGrafter"/>
</dbReference>
<keyword evidence="4 11" id="KW-0819">tRNA processing</keyword>
<feature type="binding site" evidence="11">
    <location>
        <begin position="10"/>
        <end position="17"/>
    </location>
    <ligand>
        <name>ATP</name>
        <dbReference type="ChEBI" id="CHEBI:30616"/>
    </ligand>
</feature>
<dbReference type="GO" id="GO:0005737">
    <property type="term" value="C:cytoplasm"/>
    <property type="evidence" value="ECO:0007669"/>
    <property type="project" value="UniProtKB-SubCell"/>
</dbReference>
<keyword evidence="3 11" id="KW-0808">Transferase</keyword>
<feature type="disulfide bond" description="Alternate" evidence="11">
    <location>
        <begin position="104"/>
        <end position="201"/>
    </location>
</feature>
<evidence type="ECO:0000256" key="9">
    <source>
        <dbReference type="ARBA" id="ARBA00051542"/>
    </source>
</evidence>
<keyword evidence="2 11" id="KW-0820">tRNA-binding</keyword>
<dbReference type="Proteomes" id="UP000190625">
    <property type="component" value="Unassembled WGS sequence"/>
</dbReference>
<evidence type="ECO:0000256" key="8">
    <source>
        <dbReference type="ARBA" id="ARBA00023157"/>
    </source>
</evidence>
<evidence type="ECO:0000313" key="14">
    <source>
        <dbReference type="EMBL" id="SJZ72904.1"/>
    </source>
</evidence>
<dbReference type="PANTHER" id="PTHR11933">
    <property type="entry name" value="TRNA 5-METHYLAMINOMETHYL-2-THIOURIDYLATE -METHYLTRANSFERASE"/>
    <property type="match status" value="1"/>
</dbReference>
<keyword evidence="5 11" id="KW-0547">Nucleotide-binding</keyword>
<dbReference type="GO" id="GO:0000049">
    <property type="term" value="F:tRNA binding"/>
    <property type="evidence" value="ECO:0007669"/>
    <property type="project" value="UniProtKB-KW"/>
</dbReference>
<feature type="binding site" evidence="11">
    <location>
        <position position="128"/>
    </location>
    <ligand>
        <name>ATP</name>
        <dbReference type="ChEBI" id="CHEBI:30616"/>
    </ligand>
</feature>